<keyword evidence="2" id="KW-0472">Membrane</keyword>
<dbReference type="RefSeq" id="WP_078054359.1">
    <property type="nucleotide sequence ID" value="NZ_MRAE01000001.1"/>
</dbReference>
<feature type="transmembrane region" description="Helical" evidence="2">
    <location>
        <begin position="169"/>
        <end position="190"/>
    </location>
</feature>
<feature type="domain" description="YobI-like P-loop NTPase" evidence="3">
    <location>
        <begin position="22"/>
        <end position="394"/>
    </location>
</feature>
<dbReference type="EMBL" id="MRAE01000001">
    <property type="protein sequence ID" value="OOO69909.1"/>
    <property type="molecule type" value="Genomic_DNA"/>
</dbReference>
<evidence type="ECO:0000313" key="5">
    <source>
        <dbReference type="Proteomes" id="UP000190256"/>
    </source>
</evidence>
<keyword evidence="1" id="KW-0175">Coiled coil</keyword>
<proteinExistence type="predicted"/>
<evidence type="ECO:0000259" key="3">
    <source>
        <dbReference type="Pfam" id="PF20693"/>
    </source>
</evidence>
<feature type="transmembrane region" description="Helical" evidence="2">
    <location>
        <begin position="128"/>
        <end position="149"/>
    </location>
</feature>
<reference evidence="4 5" key="1">
    <citation type="submission" date="2016-12" db="EMBL/GenBank/DDBJ databases">
        <title>Clostridium tepidum sp. nov., a close relative of Clostridium sporogenes and Clostridium botulinum Group I.</title>
        <authorList>
            <person name="Dobritsa A.P."/>
            <person name="Kutumbaka K.K."/>
            <person name="Werner K."/>
            <person name="Wiedmann M."/>
            <person name="Asmus A."/>
            <person name="Samadpour M."/>
        </authorList>
    </citation>
    <scope>NUCLEOTIDE SEQUENCE [LARGE SCALE GENOMIC DNA]</scope>
    <source>
        <strain evidence="4 5">IEH 97212</strain>
    </source>
</reference>
<comment type="caution">
    <text evidence="4">The sequence shown here is derived from an EMBL/GenBank/DDBJ whole genome shotgun (WGS) entry which is preliminary data.</text>
</comment>
<dbReference type="InterPro" id="IPR048428">
    <property type="entry name" value="YobI-NTPase"/>
</dbReference>
<accession>A0A1S9IHW4</accession>
<dbReference type="OrthoDB" id="1701659at2"/>
<name>A0A1S9IHW4_9CLOT</name>
<feature type="coiled-coil region" evidence="1">
    <location>
        <begin position="508"/>
        <end position="538"/>
    </location>
</feature>
<evidence type="ECO:0000313" key="4">
    <source>
        <dbReference type="EMBL" id="OOO69909.1"/>
    </source>
</evidence>
<organism evidence="4 5">
    <name type="scientific">Clostridium tepidum</name>
    <dbReference type="NCBI Taxonomy" id="1962263"/>
    <lineage>
        <taxon>Bacteria</taxon>
        <taxon>Bacillati</taxon>
        <taxon>Bacillota</taxon>
        <taxon>Clostridia</taxon>
        <taxon>Eubacteriales</taxon>
        <taxon>Clostridiaceae</taxon>
        <taxon>Clostridium</taxon>
    </lineage>
</organism>
<protein>
    <recommendedName>
        <fullName evidence="3">YobI-like P-loop NTPase domain-containing protein</fullName>
    </recommendedName>
</protein>
<keyword evidence="2" id="KW-0812">Transmembrane</keyword>
<evidence type="ECO:0000256" key="2">
    <source>
        <dbReference type="SAM" id="Phobius"/>
    </source>
</evidence>
<dbReference type="Pfam" id="PF20693">
    <property type="entry name" value="YobI-ATPase"/>
    <property type="match status" value="1"/>
</dbReference>
<keyword evidence="2" id="KW-1133">Transmembrane helix</keyword>
<dbReference type="Proteomes" id="UP000190256">
    <property type="component" value="Unassembled WGS sequence"/>
</dbReference>
<sequence length="1251" mass="147883">MENRTINYQKLTPIVTEDISYYQDYLNYAYSEKDILNIALTGRYGAGKSSVWRGYESKKNMNNSTIHISLTNFDDINISSENKQGANETDKKSINRIEFQILNQILYQIESNKIPSAKYKVKQDISKYLLMEYIAMFTMFTIGIILVLFEEQIKFILMGKFKNLNTEMLWLISTVIFLAIPPIAIFRRYLMKQFKYFDIKRISFKNNQFEFDSDEDESLFDRDQDEIVYIIRESGIKTIVFEDLDRFNNIEIFNKLRNINRLVNLDKKEEEKIRFVYMLRDDVFLSKDRTKFFDIIIPIVPILDSSNSKGVFLDIFRDELSTEYSPDKKMLERISIYVDDMRLLKNIYNEYIIYLGRIDAIKRKLDPNKLLGIITYKNIFPTDYENLQQNKGYIFELFYRYKKKIGDIIKDIQREIETLNDEIIELKQMIEDDHSTLIAAYFPTDKLYEKAGGFENLKDFAEYLLKNPDEQYVYRNRSTSGYARSGRDILKELDKNQNYNKNKILLNNDSKTVAIKKREDKIQQLEDEKKQLNSMTLKELLERHIDDTIFEEIDDEIIKEHYFPLIRFLIVSGYIDETYKEYLSYFYESSITANDQIFLRSIYENTPLEYEYRLDNSTEVLSNLETSDFTRDSSLNFELLKVIIQRGENDIFKQILETIYKKIDMSFFNKYLNYCNEEEKSCFINKLIEHDTEYLNRWLKSEEIDTNNRLLLVDKTLILSEDKLLEINTNNKFDIYLESTSKVLEYYNGENIGASINGMISLDIKFKNLSISDINDYVLKSIVKSNLYDINFININYIINRLVYSNNGKEKEIASSQYTIINTSRELNSMKININENIQEYLTSYIESISNDIILRNSENDTIVILNSEIDKMLIDKYINQNKTILTSIDCITNTELWKVLLKKQLVCKTHINAKKYYETIGSLDKTLLEFINAMEYDSIVQWSSELDEYSKLETELINSKNVSIDILKEITQKTDYKIQFLNIELSNKHIELLIKQNKIEMNEGNIMLIYENYEENIVGFIESEIIKYFDVLDKIDSESYKKIFSDDLIYSLLNSSIDFEYKKMIIEKYDGEFKLSKVINTGVEVKNEIIKKKIDVDEIPMLINSYYDSENRQILKEVIIVNFYDIKLVEIDEPIKVIEDLILGEENIKLGIDEKSKLLCLGIEKNAPIKCIKTWLKSIPEMKDLYTVFNAKRPIIYSSSNQYNVALKLEELGFISLSRDKQESNAYRPYLLKKGRNQDKSDLKDVNILL</sequence>
<dbReference type="AlphaFoldDB" id="A0A1S9IHW4"/>
<gene>
    <name evidence="4" type="ORF">BS638_00545</name>
</gene>
<evidence type="ECO:0000256" key="1">
    <source>
        <dbReference type="SAM" id="Coils"/>
    </source>
</evidence>
<feature type="coiled-coil region" evidence="1">
    <location>
        <begin position="402"/>
        <end position="429"/>
    </location>
</feature>